<gene>
    <name evidence="11" type="ORF">UN64_10835</name>
</gene>
<feature type="DNA-binding region" description="OmpR/PhoB-type" evidence="8">
    <location>
        <begin position="131"/>
        <end position="230"/>
    </location>
</feature>
<evidence type="ECO:0000256" key="7">
    <source>
        <dbReference type="PROSITE-ProRule" id="PRU00169"/>
    </source>
</evidence>
<evidence type="ECO:0000256" key="6">
    <source>
        <dbReference type="ARBA" id="ARBA00023163"/>
    </source>
</evidence>
<dbReference type="GO" id="GO:0005829">
    <property type="term" value="C:cytosol"/>
    <property type="evidence" value="ECO:0007669"/>
    <property type="project" value="TreeGrafter"/>
</dbReference>
<dbReference type="GO" id="GO:0006355">
    <property type="term" value="P:regulation of DNA-templated transcription"/>
    <property type="evidence" value="ECO:0007669"/>
    <property type="project" value="InterPro"/>
</dbReference>
<dbReference type="RefSeq" id="WP_077362540.1">
    <property type="nucleotide sequence ID" value="NZ_MQMF01000002.1"/>
</dbReference>
<dbReference type="CDD" id="cd00383">
    <property type="entry name" value="trans_reg_C"/>
    <property type="match status" value="1"/>
</dbReference>
<dbReference type="CDD" id="cd17574">
    <property type="entry name" value="REC_OmpR"/>
    <property type="match status" value="1"/>
</dbReference>
<evidence type="ECO:0000256" key="5">
    <source>
        <dbReference type="ARBA" id="ARBA00023125"/>
    </source>
</evidence>
<dbReference type="GO" id="GO:0000156">
    <property type="term" value="F:phosphorelay response regulator activity"/>
    <property type="evidence" value="ECO:0007669"/>
    <property type="project" value="TreeGrafter"/>
</dbReference>
<dbReference type="PROSITE" id="PS51755">
    <property type="entry name" value="OMPR_PHOB"/>
    <property type="match status" value="1"/>
</dbReference>
<dbReference type="Gene3D" id="3.40.50.2300">
    <property type="match status" value="1"/>
</dbReference>
<keyword evidence="3" id="KW-0902">Two-component regulatory system</keyword>
<dbReference type="PANTHER" id="PTHR48111:SF2">
    <property type="entry name" value="RESPONSE REGULATOR SAER"/>
    <property type="match status" value="1"/>
</dbReference>
<evidence type="ECO:0000259" key="9">
    <source>
        <dbReference type="PROSITE" id="PS50110"/>
    </source>
</evidence>
<dbReference type="Proteomes" id="UP000188597">
    <property type="component" value="Unassembled WGS sequence"/>
</dbReference>
<evidence type="ECO:0000259" key="10">
    <source>
        <dbReference type="PROSITE" id="PS51755"/>
    </source>
</evidence>
<dbReference type="GO" id="GO:0032993">
    <property type="term" value="C:protein-DNA complex"/>
    <property type="evidence" value="ECO:0007669"/>
    <property type="project" value="TreeGrafter"/>
</dbReference>
<comment type="subcellular location">
    <subcellularLocation>
        <location evidence="1">Cytoplasm</location>
    </subcellularLocation>
</comment>
<dbReference type="Pfam" id="PF00072">
    <property type="entry name" value="Response_reg"/>
    <property type="match status" value="1"/>
</dbReference>
<keyword evidence="6" id="KW-0804">Transcription</keyword>
<evidence type="ECO:0000256" key="4">
    <source>
        <dbReference type="ARBA" id="ARBA00023015"/>
    </source>
</evidence>
<evidence type="ECO:0000256" key="3">
    <source>
        <dbReference type="ARBA" id="ARBA00023012"/>
    </source>
</evidence>
<keyword evidence="4" id="KW-0805">Transcription regulation</keyword>
<dbReference type="AlphaFoldDB" id="A0A1V3G811"/>
<protein>
    <submittedName>
        <fullName evidence="11">DNA-binding response regulator</fullName>
    </submittedName>
</protein>
<evidence type="ECO:0000256" key="2">
    <source>
        <dbReference type="ARBA" id="ARBA00022553"/>
    </source>
</evidence>
<dbReference type="Gene3D" id="6.10.250.690">
    <property type="match status" value="1"/>
</dbReference>
<dbReference type="FunFam" id="1.10.10.10:FF:000018">
    <property type="entry name" value="DNA-binding response regulator ResD"/>
    <property type="match status" value="1"/>
</dbReference>
<dbReference type="InterPro" id="IPR001789">
    <property type="entry name" value="Sig_transdc_resp-reg_receiver"/>
</dbReference>
<accession>A0A1V3G811</accession>
<dbReference type="InterPro" id="IPR039420">
    <property type="entry name" value="WalR-like"/>
</dbReference>
<dbReference type="PROSITE" id="PS50110">
    <property type="entry name" value="RESPONSE_REGULATORY"/>
    <property type="match status" value="1"/>
</dbReference>
<evidence type="ECO:0000313" key="11">
    <source>
        <dbReference type="EMBL" id="OOE12564.1"/>
    </source>
</evidence>
<dbReference type="SMART" id="SM00862">
    <property type="entry name" value="Trans_reg_C"/>
    <property type="match status" value="1"/>
</dbReference>
<evidence type="ECO:0000313" key="12">
    <source>
        <dbReference type="Proteomes" id="UP000188597"/>
    </source>
</evidence>
<feature type="domain" description="OmpR/PhoB-type" evidence="10">
    <location>
        <begin position="131"/>
        <end position="230"/>
    </location>
</feature>
<keyword evidence="5 8" id="KW-0238">DNA-binding</keyword>
<dbReference type="GO" id="GO:0000976">
    <property type="term" value="F:transcription cis-regulatory region binding"/>
    <property type="evidence" value="ECO:0007669"/>
    <property type="project" value="TreeGrafter"/>
</dbReference>
<dbReference type="InterPro" id="IPR001867">
    <property type="entry name" value="OmpR/PhoB-type_DNA-bd"/>
</dbReference>
<dbReference type="Gene3D" id="1.10.10.10">
    <property type="entry name" value="Winged helix-like DNA-binding domain superfamily/Winged helix DNA-binding domain"/>
    <property type="match status" value="1"/>
</dbReference>
<dbReference type="Pfam" id="PF00486">
    <property type="entry name" value="Trans_reg_C"/>
    <property type="match status" value="1"/>
</dbReference>
<feature type="domain" description="Response regulatory" evidence="9">
    <location>
        <begin position="5"/>
        <end position="118"/>
    </location>
</feature>
<evidence type="ECO:0000256" key="1">
    <source>
        <dbReference type="ARBA" id="ARBA00004496"/>
    </source>
</evidence>
<dbReference type="OrthoDB" id="9790442at2"/>
<keyword evidence="2 7" id="KW-0597">Phosphoprotein</keyword>
<dbReference type="InterPro" id="IPR011006">
    <property type="entry name" value="CheY-like_superfamily"/>
</dbReference>
<name>A0A1V3G811_9BACL</name>
<reference evidence="11 12" key="1">
    <citation type="submission" date="2016-11" db="EMBL/GenBank/DDBJ databases">
        <authorList>
            <person name="Jaros S."/>
            <person name="Januszkiewicz K."/>
            <person name="Wedrychowicz H."/>
        </authorList>
    </citation>
    <scope>NUCLEOTIDE SEQUENCE [LARGE SCALE GENOMIC DNA]</scope>
    <source>
        <strain evidence="11 12">Con a/3</strain>
    </source>
</reference>
<evidence type="ECO:0000256" key="8">
    <source>
        <dbReference type="PROSITE-ProRule" id="PRU01091"/>
    </source>
</evidence>
<dbReference type="PANTHER" id="PTHR48111">
    <property type="entry name" value="REGULATOR OF RPOS"/>
    <property type="match status" value="1"/>
</dbReference>
<dbReference type="SMART" id="SM00448">
    <property type="entry name" value="REC"/>
    <property type="match status" value="1"/>
</dbReference>
<dbReference type="FunFam" id="3.40.50.2300:FF:000001">
    <property type="entry name" value="DNA-binding response regulator PhoB"/>
    <property type="match status" value="1"/>
</dbReference>
<dbReference type="SUPFAM" id="SSF52172">
    <property type="entry name" value="CheY-like"/>
    <property type="match status" value="1"/>
</dbReference>
<organism evidence="11 12">
    <name type="scientific">Fictibacillus arsenicus</name>
    <dbReference type="NCBI Taxonomy" id="255247"/>
    <lineage>
        <taxon>Bacteria</taxon>
        <taxon>Bacillati</taxon>
        <taxon>Bacillota</taxon>
        <taxon>Bacilli</taxon>
        <taxon>Bacillales</taxon>
        <taxon>Fictibacillaceae</taxon>
        <taxon>Fictibacillus</taxon>
    </lineage>
</organism>
<dbReference type="EMBL" id="MQMF01000002">
    <property type="protein sequence ID" value="OOE12564.1"/>
    <property type="molecule type" value="Genomic_DNA"/>
</dbReference>
<comment type="caution">
    <text evidence="11">The sequence shown here is derived from an EMBL/GenBank/DDBJ whole genome shotgun (WGS) entry which is preliminary data.</text>
</comment>
<proteinExistence type="predicted"/>
<sequence length="230" mass="26357">MNGFTVLVVDDEKEIRDAIEIYLKNEGIIVVQASDGIEAIEKLEEHQIHLILMDIMMPKLDGISTTFKIREQKNIPIIILSAKSEDTDKVLGLQIGADDYVTKPFNPLELIARVKSQLRRYVTLGTYEGRTELINLNGLTLDKEAKEVAVNGEPVKLTPIEYKIVDLLMSYPGRVFSINDIYERVWKEPSYNAENTVAVHIRKIREKIEIDPKNPRYLKVVWGIGYKMEK</sequence>
<feature type="modified residue" description="4-aspartylphosphate" evidence="7">
    <location>
        <position position="54"/>
    </location>
</feature>
<dbReference type="InterPro" id="IPR036388">
    <property type="entry name" value="WH-like_DNA-bd_sf"/>
</dbReference>